<keyword evidence="2" id="KW-1185">Reference proteome</keyword>
<name>A0A1Y2BUH1_9FUNG</name>
<evidence type="ECO:0000313" key="2">
    <source>
        <dbReference type="Proteomes" id="UP000193642"/>
    </source>
</evidence>
<dbReference type="EMBL" id="MCGO01000044">
    <property type="protein sequence ID" value="ORY38399.1"/>
    <property type="molecule type" value="Genomic_DNA"/>
</dbReference>
<comment type="caution">
    <text evidence="1">The sequence shown here is derived from an EMBL/GenBank/DDBJ whole genome shotgun (WGS) entry which is preliminary data.</text>
</comment>
<evidence type="ECO:0000313" key="1">
    <source>
        <dbReference type="EMBL" id="ORY38399.1"/>
    </source>
</evidence>
<sequence length="245" mass="26821">MNNNAQIKLDFPMLESLDTTAVSDWISALESFIAEKERLATIKPSKINNIANKGLTLDEAKAKLEEDDVEYSNINEHFVAAVKNGSTLYYKFTDAGSIFPCSESANYSVMGTIRKHAGPAIKPIIKNCMFAYHHTHPHLKTTSNEAATTVETQITSHANAQTKLPTLQVVRQNSTVELTTSTCMTTIPTTKTGTHQPPNTTATMTQVFLEPVISTGEPQPNTPNSPNPTITTILTATNNHTLRHL</sequence>
<reference evidence="1 2" key="1">
    <citation type="submission" date="2016-07" db="EMBL/GenBank/DDBJ databases">
        <title>Pervasive Adenine N6-methylation of Active Genes in Fungi.</title>
        <authorList>
            <consortium name="DOE Joint Genome Institute"/>
            <person name="Mondo S.J."/>
            <person name="Dannebaum R.O."/>
            <person name="Kuo R.C."/>
            <person name="Labutti K."/>
            <person name="Haridas S."/>
            <person name="Kuo A."/>
            <person name="Salamov A."/>
            <person name="Ahrendt S.R."/>
            <person name="Lipzen A."/>
            <person name="Sullivan W."/>
            <person name="Andreopoulos W.B."/>
            <person name="Clum A."/>
            <person name="Lindquist E."/>
            <person name="Daum C."/>
            <person name="Ramamoorthy G.K."/>
            <person name="Gryganskyi A."/>
            <person name="Culley D."/>
            <person name="Magnuson J.K."/>
            <person name="James T.Y."/>
            <person name="O'Malley M.A."/>
            <person name="Stajich J.E."/>
            <person name="Spatafora J.W."/>
            <person name="Visel A."/>
            <person name="Grigoriev I.V."/>
        </authorList>
    </citation>
    <scope>NUCLEOTIDE SEQUENCE [LARGE SCALE GENOMIC DNA]</scope>
    <source>
        <strain evidence="1 2">JEL800</strain>
    </source>
</reference>
<accession>A0A1Y2BUH1</accession>
<proteinExistence type="predicted"/>
<protein>
    <submittedName>
        <fullName evidence="1">Uncharacterized protein</fullName>
    </submittedName>
</protein>
<gene>
    <name evidence="1" type="ORF">BCR33DRAFT_430527</name>
</gene>
<organism evidence="1 2">
    <name type="scientific">Rhizoclosmatium globosum</name>
    <dbReference type="NCBI Taxonomy" id="329046"/>
    <lineage>
        <taxon>Eukaryota</taxon>
        <taxon>Fungi</taxon>
        <taxon>Fungi incertae sedis</taxon>
        <taxon>Chytridiomycota</taxon>
        <taxon>Chytridiomycota incertae sedis</taxon>
        <taxon>Chytridiomycetes</taxon>
        <taxon>Chytridiales</taxon>
        <taxon>Chytriomycetaceae</taxon>
        <taxon>Rhizoclosmatium</taxon>
    </lineage>
</organism>
<dbReference type="AlphaFoldDB" id="A0A1Y2BUH1"/>
<dbReference type="Proteomes" id="UP000193642">
    <property type="component" value="Unassembled WGS sequence"/>
</dbReference>